<feature type="domain" description="Teneurin-like YD-shell" evidence="4">
    <location>
        <begin position="1018"/>
        <end position="1117"/>
    </location>
</feature>
<dbReference type="Gene3D" id="2.180.10.10">
    <property type="entry name" value="RHS repeat-associated core"/>
    <property type="match status" value="6"/>
</dbReference>
<evidence type="ECO:0000259" key="4">
    <source>
        <dbReference type="Pfam" id="PF25023"/>
    </source>
</evidence>
<feature type="domain" description="Teneurin-like YD-shell" evidence="4">
    <location>
        <begin position="1473"/>
        <end position="1736"/>
    </location>
</feature>
<dbReference type="InterPro" id="IPR056823">
    <property type="entry name" value="TEN-like_YD-shell"/>
</dbReference>
<reference evidence="6 7" key="1">
    <citation type="submission" date="2020-10" db="EMBL/GenBank/DDBJ databases">
        <title>Complete genome sequence of Paludibaculum fermentans P105T, a facultatively anaerobic acidobacterium capable of dissimilatory Fe(III) reduction.</title>
        <authorList>
            <person name="Dedysh S.N."/>
            <person name="Beletsky A.V."/>
            <person name="Kulichevskaya I.S."/>
            <person name="Mardanov A.V."/>
            <person name="Ravin N.V."/>
        </authorList>
    </citation>
    <scope>NUCLEOTIDE SEQUENCE [LARGE SCALE GENOMIC DNA]</scope>
    <source>
        <strain evidence="6 7">P105</strain>
    </source>
</reference>
<dbReference type="Pfam" id="PF20148">
    <property type="entry name" value="DUF6531"/>
    <property type="match status" value="1"/>
</dbReference>
<dbReference type="InterPro" id="IPR050708">
    <property type="entry name" value="T6SS_VgrG/RHS"/>
</dbReference>
<feature type="region of interest" description="Disordered" evidence="2">
    <location>
        <begin position="663"/>
        <end position="684"/>
    </location>
</feature>
<dbReference type="Pfam" id="PF25778">
    <property type="entry name" value="DUF7948"/>
    <property type="match status" value="1"/>
</dbReference>
<dbReference type="Pfam" id="PF06739">
    <property type="entry name" value="SBBP"/>
    <property type="match status" value="2"/>
</dbReference>
<dbReference type="PANTHER" id="PTHR32305">
    <property type="match status" value="1"/>
</dbReference>
<evidence type="ECO:0000313" key="6">
    <source>
        <dbReference type="EMBL" id="QOY91164.1"/>
    </source>
</evidence>
<dbReference type="NCBIfam" id="TIGR01643">
    <property type="entry name" value="YD_repeat_2x"/>
    <property type="match status" value="8"/>
</dbReference>
<dbReference type="InterPro" id="IPR031325">
    <property type="entry name" value="RHS_repeat"/>
</dbReference>
<dbReference type="InterPro" id="IPR045351">
    <property type="entry name" value="DUF6531"/>
</dbReference>
<dbReference type="RefSeq" id="WP_194452818.1">
    <property type="nucleotide sequence ID" value="NZ_CP063849.1"/>
</dbReference>
<dbReference type="Pfam" id="PF05593">
    <property type="entry name" value="RHS_repeat"/>
    <property type="match status" value="4"/>
</dbReference>
<evidence type="ECO:0000259" key="5">
    <source>
        <dbReference type="Pfam" id="PF25778"/>
    </source>
</evidence>
<dbReference type="Pfam" id="PF25023">
    <property type="entry name" value="TEN_YD-shell"/>
    <property type="match status" value="3"/>
</dbReference>
<dbReference type="InterPro" id="IPR057708">
    <property type="entry name" value="DUF7948"/>
</dbReference>
<feature type="domain" description="DUF7948" evidence="5">
    <location>
        <begin position="11"/>
        <end position="208"/>
    </location>
</feature>
<evidence type="ECO:0000259" key="3">
    <source>
        <dbReference type="Pfam" id="PF20148"/>
    </source>
</evidence>
<gene>
    <name evidence="6" type="ORF">IRI77_14810</name>
</gene>
<accession>A0A7S7SN74</accession>
<dbReference type="InterPro" id="IPR006530">
    <property type="entry name" value="YD"/>
</dbReference>
<sequence>MVQARRQTISWEQNLGQFPAEVRFVSRGGGARVALTDRGARLRLPGTEGRAATVSMDLLGVSGPIAAVPAEPQLGRSHYVSGQDPSRWITGARHFGRVRYARVYPGIDLEFHGAQRELEFDFLVAPLANPGRIEYRFGGASSVKLLPEGDLVIAAGGAEIRQRKPHIFQDVDGERREIAGAFDLRGEGRVGFHVGAYDRTRPLVIDPVVFSLVYDSFGSVSRGVSVDAAGNSIFAGEAGEGFPDPVNAGVYAGGRHDAFVLKLSPTGALIFATYLGGKGDDQGEALAVDAAGNIYLGGQTTSTDFPVTATASQKTLAGGIDAFVARLDPTGKVIYSSLYGGSGDDYPFTMTADTQQNVYIAGMTTSGNLKTLSAQGNAIQATYAAGGTDAFVAKFNTVTGALVYATYLGGDYIDEVYRLVAAPDGSLYAGGDTGSRTFPGPAGTTLQNFNSSYNAFVAKINPAGSALTYCSLFGGSDYDSVRDMALAADGTLYIAGGTASTDLPVSATALQKKYGGNWEDGFLAVLDPAGKVTAMTYLGGPGIDSAMNVGLNADGTLLVTASTSDPTGIGKSSAPGKPYAHRAADEPVYQYLQYTVDGRLTKVTNVDDFKLAPGTNLENCQRNAGSGYTCCAGYFIPSYGNSSTGPYQSALLCTADKAPQAPLTTTGGSDGSSPSAGDPVSTATGEMYSSTVDLNLGGIVPIRLIRYYASALSTSGASSALGVNWMHNYDVKLTVSGTDASILQLGGKVVKFTNSGGEWKATAPRIAYQLQATASGYRFLNPAEKLIYGFDSTGALIRVENRNGVGIDITPSPNGPLMVTDNLGRSLQFTYADGLLSQVTDSAGRTVRYSYDARRLSVYTDAMAQPTTYGYSAAGLLVSSTLPAGNVPVTQAYDDKGRVTNQTDALGNATAFAYDASGGVTITDAGQSATAMAHGPVGGATKVTGADGNTASAEYDSAGRRTKSVDLAGDSSSAAFDQSSGLPTSLTNAAGGATAYTYLTQTQDGFTYSLPSKVTFTDGSTISMSYDSHGNITGLTGTNGKTTQMSYDARGLLASATNATGGVTAYAYNDDGTLASWRSPAGNTNTFAYDGAKRRTKTTLPDGSSIQVVFDDLDRVVRRVNARGDATARTYTANGMVASVTDPLGATATIGYDANDRRTSTTNRAGATTLVEYDALGRATKSTGPTGLQVTQTYDAQGNVVAMGDASGILVRRAFDKAGRPQQLTDALGRAWKFGWDARRSLTSVTNPSGSSLKMAYDSRGRIVDWVEPAGQARHYVYDATGMLKSLSLSGGINLGFTRDDAGRLTGITDARGKTWSFQFDAAGRLASRMDPVGNSVKSTYDNRERPVHLESALGSADTTFDAADLPVRRKYSDGTDLQFTYDKNSRLTAANSMALAYDAEGRITASNGIAVTRDASGRIATITYAAGKTVQYAYDARGLLSTVTDWLGGITSFYYDEAMQLSAITRPNGVVTTYSYNGDAHLNGIVEAKGATLASTSLQLDAGGRVISADRNLPATPVLQDTAEVFAYDDASQVTSNTYDSLGRVTTDATRAYSWDLASRLKGWTAGDASATYSYDAFGAMITRQTPAVSQSFVINYALDMPSIATVKQGDSDGTYYIQWPDGRLLYSVSASNGSRSFFHFDESGNTTMLTGDDGTVTDSYAVTPYGEVTSQSGTTPNPFIFQGEFGVRREAGNLYYMRARFYDAATARFISRDPVLETRRPLSLNPYQYAELNPLTQIDPMGLSSRSNGVPAGAPENPQVRAFGFALGLSDFAFTPRLSLQDAKGSLRSIIMGADALVTYARIQYAVYSAIPFIGPPSSFVSAILSSVTGYNISPGAVDKLVAVDDISSVGSSLAIANLLGRDSSSILNGFADKTAGLLGQQYSDFFGHLADYVIDNDRASLGGAASSGLRNLLGGTAGSLLSSWANGLIGNDGTTLIGNDGATLIGNDGATLIGNDGATLIGNDGATLIGNDGATVVSNDGASLMGRQQ</sequence>
<evidence type="ECO:0000256" key="1">
    <source>
        <dbReference type="ARBA" id="ARBA00022737"/>
    </source>
</evidence>
<feature type="domain" description="DUF6531" evidence="3">
    <location>
        <begin position="677"/>
        <end position="752"/>
    </location>
</feature>
<protein>
    <submittedName>
        <fullName evidence="6">SBBP repeat-containing protein</fullName>
    </submittedName>
</protein>
<evidence type="ECO:0000313" key="7">
    <source>
        <dbReference type="Proteomes" id="UP000593892"/>
    </source>
</evidence>
<keyword evidence="1" id="KW-0677">Repeat</keyword>
<name>A0A7S7SN74_PALFE</name>
<evidence type="ECO:0000256" key="2">
    <source>
        <dbReference type="SAM" id="MobiDB-lite"/>
    </source>
</evidence>
<dbReference type="EMBL" id="CP063849">
    <property type="protein sequence ID" value="QOY91164.1"/>
    <property type="molecule type" value="Genomic_DNA"/>
</dbReference>
<dbReference type="InterPro" id="IPR010620">
    <property type="entry name" value="SBBP_repeat"/>
</dbReference>
<feature type="domain" description="Teneurin-like YD-shell" evidence="4">
    <location>
        <begin position="1189"/>
        <end position="1278"/>
    </location>
</feature>
<dbReference type="Proteomes" id="UP000593892">
    <property type="component" value="Chromosome"/>
</dbReference>
<proteinExistence type="predicted"/>
<dbReference type="InterPro" id="IPR022385">
    <property type="entry name" value="Rhs_assc_core"/>
</dbReference>
<dbReference type="KEGG" id="pfer:IRI77_14810"/>
<dbReference type="SUPFAM" id="SSF101898">
    <property type="entry name" value="NHL repeat"/>
    <property type="match status" value="1"/>
</dbReference>
<dbReference type="PANTHER" id="PTHR32305:SF15">
    <property type="entry name" value="PROTEIN RHSA-RELATED"/>
    <property type="match status" value="1"/>
</dbReference>
<keyword evidence="7" id="KW-1185">Reference proteome</keyword>
<organism evidence="6 7">
    <name type="scientific">Paludibaculum fermentans</name>
    <dbReference type="NCBI Taxonomy" id="1473598"/>
    <lineage>
        <taxon>Bacteria</taxon>
        <taxon>Pseudomonadati</taxon>
        <taxon>Acidobacteriota</taxon>
        <taxon>Terriglobia</taxon>
        <taxon>Bryobacterales</taxon>
        <taxon>Bryobacteraceae</taxon>
        <taxon>Paludibaculum</taxon>
    </lineage>
</organism>
<dbReference type="NCBIfam" id="TIGR03696">
    <property type="entry name" value="Rhs_assc_core"/>
    <property type="match status" value="1"/>
</dbReference>